<gene>
    <name evidence="2" type="ORF">BSL78_25354</name>
</gene>
<dbReference type="AlphaFoldDB" id="A0A2G8JPW0"/>
<feature type="region of interest" description="Disordered" evidence="1">
    <location>
        <begin position="71"/>
        <end position="107"/>
    </location>
</feature>
<accession>A0A2G8JPW0</accession>
<keyword evidence="3" id="KW-1185">Reference proteome</keyword>
<feature type="compositionally biased region" description="Basic residues" evidence="1">
    <location>
        <begin position="82"/>
        <end position="103"/>
    </location>
</feature>
<feature type="compositionally biased region" description="Basic and acidic residues" evidence="1">
    <location>
        <begin position="71"/>
        <end position="81"/>
    </location>
</feature>
<evidence type="ECO:0000313" key="2">
    <source>
        <dbReference type="EMBL" id="PIK37821.1"/>
    </source>
</evidence>
<dbReference type="EMBL" id="MRZV01001445">
    <property type="protein sequence ID" value="PIK37821.1"/>
    <property type="molecule type" value="Genomic_DNA"/>
</dbReference>
<evidence type="ECO:0000313" key="3">
    <source>
        <dbReference type="Proteomes" id="UP000230750"/>
    </source>
</evidence>
<proteinExistence type="predicted"/>
<comment type="caution">
    <text evidence="2">The sequence shown here is derived from an EMBL/GenBank/DDBJ whole genome shotgun (WGS) entry which is preliminary data.</text>
</comment>
<evidence type="ECO:0000256" key="1">
    <source>
        <dbReference type="SAM" id="MobiDB-lite"/>
    </source>
</evidence>
<organism evidence="2 3">
    <name type="scientific">Stichopus japonicus</name>
    <name type="common">Sea cucumber</name>
    <dbReference type="NCBI Taxonomy" id="307972"/>
    <lineage>
        <taxon>Eukaryota</taxon>
        <taxon>Metazoa</taxon>
        <taxon>Echinodermata</taxon>
        <taxon>Eleutherozoa</taxon>
        <taxon>Echinozoa</taxon>
        <taxon>Holothuroidea</taxon>
        <taxon>Aspidochirotacea</taxon>
        <taxon>Aspidochirotida</taxon>
        <taxon>Stichopodidae</taxon>
        <taxon>Apostichopus</taxon>
    </lineage>
</organism>
<reference evidence="2 3" key="1">
    <citation type="journal article" date="2017" name="PLoS Biol.">
        <title>The sea cucumber genome provides insights into morphological evolution and visceral regeneration.</title>
        <authorList>
            <person name="Zhang X."/>
            <person name="Sun L."/>
            <person name="Yuan J."/>
            <person name="Sun Y."/>
            <person name="Gao Y."/>
            <person name="Zhang L."/>
            <person name="Li S."/>
            <person name="Dai H."/>
            <person name="Hamel J.F."/>
            <person name="Liu C."/>
            <person name="Yu Y."/>
            <person name="Liu S."/>
            <person name="Lin W."/>
            <person name="Guo K."/>
            <person name="Jin S."/>
            <person name="Xu P."/>
            <person name="Storey K.B."/>
            <person name="Huan P."/>
            <person name="Zhang T."/>
            <person name="Zhou Y."/>
            <person name="Zhang J."/>
            <person name="Lin C."/>
            <person name="Li X."/>
            <person name="Xing L."/>
            <person name="Huo D."/>
            <person name="Sun M."/>
            <person name="Wang L."/>
            <person name="Mercier A."/>
            <person name="Li F."/>
            <person name="Yang H."/>
            <person name="Xiang J."/>
        </authorList>
    </citation>
    <scope>NUCLEOTIDE SEQUENCE [LARGE SCALE GENOMIC DNA]</scope>
    <source>
        <strain evidence="2">Shaxun</strain>
        <tissue evidence="2">Muscle</tissue>
    </source>
</reference>
<protein>
    <submittedName>
        <fullName evidence="2">Uncharacterized protein</fullName>
    </submittedName>
</protein>
<sequence length="136" mass="16013">MNPCAFSLHLSLANSFSRGERRGLPLDLSICNICICTAGEVPHRKRNIPHTAPERTKYRWVWPRHKQVSSTERKALEEQRRKLQALRHKPRKTRRLKKNKRNRLGNQRELFKTTGGKVCLSVFSSSYFLCFCERDF</sequence>
<name>A0A2G8JPW0_STIJA</name>
<dbReference type="Proteomes" id="UP000230750">
    <property type="component" value="Unassembled WGS sequence"/>
</dbReference>